<keyword evidence="7" id="KW-0482">Metalloprotease</keyword>
<evidence type="ECO:0000256" key="8">
    <source>
        <dbReference type="NCBIfam" id="TIGR01882"/>
    </source>
</evidence>
<dbReference type="PANTHER" id="PTHR42994">
    <property type="entry name" value="PEPTIDASE T"/>
    <property type="match status" value="1"/>
</dbReference>
<evidence type="ECO:0000313" key="11">
    <source>
        <dbReference type="Proteomes" id="UP001597420"/>
    </source>
</evidence>
<name>A0ABW4NUC7_9PAST</name>
<dbReference type="Pfam" id="PF01546">
    <property type="entry name" value="Peptidase_M20"/>
    <property type="match status" value="1"/>
</dbReference>
<keyword evidence="11" id="KW-1185">Reference proteome</keyword>
<dbReference type="NCBIfam" id="NF009920">
    <property type="entry name" value="PRK13381.1"/>
    <property type="match status" value="1"/>
</dbReference>
<dbReference type="Gene3D" id="3.30.70.360">
    <property type="match status" value="1"/>
</dbReference>
<dbReference type="PANTHER" id="PTHR42994:SF1">
    <property type="entry name" value="PEPTIDASE T"/>
    <property type="match status" value="1"/>
</dbReference>
<protein>
    <recommendedName>
        <fullName evidence="8">Peptidase T</fullName>
        <ecNumber evidence="8">3.4.11.4</ecNumber>
    </recommendedName>
</protein>
<accession>A0ABW4NUC7</accession>
<dbReference type="NCBIfam" id="NF003976">
    <property type="entry name" value="PRK05469.1"/>
    <property type="match status" value="1"/>
</dbReference>
<sequence>MAMQQLLIENFFRYLAISSQSLASATTVPSSDGQWKLANLLAKELSALGLSDVAIDEHANVTAVLKGRVANATPIGFVAHLDTVDVSLSPEIKPQILTFKGDNLLLNQEKDIWFNVVEHPEILPYLNQDIIFSDGTSVLGADNKAAIANLMTALALIKTQAIPTGDIYIAFVPDEEIGLRGAKLLDLNRFKPDFAYTIDCCELGEVVYENFNAAAAKIMIQGVSAHPMSAKGVLVNPILVAQDFISLFDRQQTPECTENKEGYWWFNGFSANQRAATLNIAIRDFDKAHFEQRKQFIEEAITKIQQQYPRAQIQCEINDIYGNIANTLTEDRRSIDLLFAGMQEINIEPKITPMRGGTDGAALSVKGITTPNYFTGAHNFHSNFEFLPLSSFVKSCELTLQIMQKAAMLLK</sequence>
<dbReference type="EC" id="3.4.11.4" evidence="8"/>
<dbReference type="PROSITE" id="PS00759">
    <property type="entry name" value="ARGE_DAPE_CPG2_2"/>
    <property type="match status" value="1"/>
</dbReference>
<dbReference type="Proteomes" id="UP001597420">
    <property type="component" value="Unassembled WGS sequence"/>
</dbReference>
<evidence type="ECO:0000313" key="10">
    <source>
        <dbReference type="EMBL" id="MFD1805606.1"/>
    </source>
</evidence>
<dbReference type="PROSITE" id="PS00758">
    <property type="entry name" value="ARGE_DAPE_CPG2_1"/>
    <property type="match status" value="1"/>
</dbReference>
<comment type="cofactor">
    <cofactor evidence="1">
        <name>Zn(2+)</name>
        <dbReference type="ChEBI" id="CHEBI:29105"/>
    </cofactor>
</comment>
<dbReference type="SUPFAM" id="SSF55031">
    <property type="entry name" value="Bacterial exopeptidase dimerisation domain"/>
    <property type="match status" value="1"/>
</dbReference>
<comment type="similarity">
    <text evidence="2">Belongs to the peptidase M20B family.</text>
</comment>
<dbReference type="InterPro" id="IPR011650">
    <property type="entry name" value="Peptidase_M20_dimer"/>
</dbReference>
<evidence type="ECO:0000256" key="1">
    <source>
        <dbReference type="ARBA" id="ARBA00001947"/>
    </source>
</evidence>
<organism evidence="10 11">
    <name type="scientific">Pasteurella oralis</name>
    <dbReference type="NCBI Taxonomy" id="1071947"/>
    <lineage>
        <taxon>Bacteria</taxon>
        <taxon>Pseudomonadati</taxon>
        <taxon>Pseudomonadota</taxon>
        <taxon>Gammaproteobacteria</taxon>
        <taxon>Pasteurellales</taxon>
        <taxon>Pasteurellaceae</taxon>
        <taxon>Pasteurella</taxon>
    </lineage>
</organism>
<dbReference type="Pfam" id="PF07687">
    <property type="entry name" value="M20_dimer"/>
    <property type="match status" value="1"/>
</dbReference>
<dbReference type="RefSeq" id="WP_379096616.1">
    <property type="nucleotide sequence ID" value="NZ_JBHUFP010000005.1"/>
</dbReference>
<keyword evidence="4" id="KW-0479">Metal-binding</keyword>
<evidence type="ECO:0000256" key="5">
    <source>
        <dbReference type="ARBA" id="ARBA00022801"/>
    </source>
</evidence>
<keyword evidence="10" id="KW-0031">Aminopeptidase</keyword>
<evidence type="ECO:0000256" key="6">
    <source>
        <dbReference type="ARBA" id="ARBA00022833"/>
    </source>
</evidence>
<evidence type="ECO:0000259" key="9">
    <source>
        <dbReference type="Pfam" id="PF07687"/>
    </source>
</evidence>
<keyword evidence="3" id="KW-0645">Protease</keyword>
<keyword evidence="6" id="KW-0862">Zinc</keyword>
<evidence type="ECO:0000256" key="7">
    <source>
        <dbReference type="ARBA" id="ARBA00023049"/>
    </source>
</evidence>
<keyword evidence="5 10" id="KW-0378">Hydrolase</keyword>
<dbReference type="EMBL" id="JBHUFP010000005">
    <property type="protein sequence ID" value="MFD1805606.1"/>
    <property type="molecule type" value="Genomic_DNA"/>
</dbReference>
<dbReference type="InterPro" id="IPR010161">
    <property type="entry name" value="Peptidase_M20B"/>
</dbReference>
<evidence type="ECO:0000256" key="3">
    <source>
        <dbReference type="ARBA" id="ARBA00022670"/>
    </source>
</evidence>
<dbReference type="NCBIfam" id="TIGR01882">
    <property type="entry name" value="peptidase-T"/>
    <property type="match status" value="1"/>
</dbReference>
<evidence type="ECO:0000256" key="2">
    <source>
        <dbReference type="ARBA" id="ARBA00009692"/>
    </source>
</evidence>
<dbReference type="InterPro" id="IPR036264">
    <property type="entry name" value="Bact_exopeptidase_dim_dom"/>
</dbReference>
<evidence type="ECO:0000256" key="4">
    <source>
        <dbReference type="ARBA" id="ARBA00022723"/>
    </source>
</evidence>
<dbReference type="InterPro" id="IPR002933">
    <property type="entry name" value="Peptidase_M20"/>
</dbReference>
<dbReference type="InterPro" id="IPR001261">
    <property type="entry name" value="ArgE/DapE_CS"/>
</dbReference>
<dbReference type="PIRSF" id="PIRSF037215">
    <property type="entry name" value="Peptidase_M20B"/>
    <property type="match status" value="1"/>
</dbReference>
<dbReference type="GO" id="GO:0045148">
    <property type="term" value="F:tripeptide aminopeptidase activity"/>
    <property type="evidence" value="ECO:0007669"/>
    <property type="project" value="UniProtKB-EC"/>
</dbReference>
<dbReference type="SUPFAM" id="SSF53187">
    <property type="entry name" value="Zn-dependent exopeptidases"/>
    <property type="match status" value="1"/>
</dbReference>
<comment type="caution">
    <text evidence="10">The sequence shown here is derived from an EMBL/GenBank/DDBJ whole genome shotgun (WGS) entry which is preliminary data.</text>
</comment>
<reference evidence="11" key="1">
    <citation type="journal article" date="2019" name="Int. J. Syst. Evol. Microbiol.">
        <title>The Global Catalogue of Microorganisms (GCM) 10K type strain sequencing project: providing services to taxonomists for standard genome sequencing and annotation.</title>
        <authorList>
            <consortium name="The Broad Institute Genomics Platform"/>
            <consortium name="The Broad Institute Genome Sequencing Center for Infectious Disease"/>
            <person name="Wu L."/>
            <person name="Ma J."/>
        </authorList>
    </citation>
    <scope>NUCLEOTIDE SEQUENCE [LARGE SCALE GENOMIC DNA]</scope>
    <source>
        <strain evidence="11">CCM 7950</strain>
    </source>
</reference>
<gene>
    <name evidence="10" type="primary">pepT</name>
    <name evidence="10" type="ORF">ACFSAV_04325</name>
</gene>
<feature type="domain" description="Peptidase M20 dimerisation" evidence="9">
    <location>
        <begin position="208"/>
        <end position="309"/>
    </location>
</feature>
<dbReference type="Gene3D" id="3.40.630.10">
    <property type="entry name" value="Zn peptidases"/>
    <property type="match status" value="1"/>
</dbReference>
<proteinExistence type="inferred from homology"/>